<organism evidence="2 3">
    <name type="scientific">Thioalkalivibrio paradoxus ARh 1</name>
    <dbReference type="NCBI Taxonomy" id="713585"/>
    <lineage>
        <taxon>Bacteria</taxon>
        <taxon>Pseudomonadati</taxon>
        <taxon>Pseudomonadota</taxon>
        <taxon>Gammaproteobacteria</taxon>
        <taxon>Chromatiales</taxon>
        <taxon>Ectothiorhodospiraceae</taxon>
        <taxon>Thioalkalivibrio</taxon>
    </lineage>
</organism>
<dbReference type="AlphaFoldDB" id="W0DP40"/>
<dbReference type="EMBL" id="CP007029">
    <property type="protein sequence ID" value="AHF00207.1"/>
    <property type="molecule type" value="Genomic_DNA"/>
</dbReference>
<gene>
    <name evidence="2" type="ORF">THITH_12505</name>
</gene>
<dbReference type="InterPro" id="IPR029063">
    <property type="entry name" value="SAM-dependent_MTases_sf"/>
</dbReference>
<accession>W0DP40</accession>
<dbReference type="CDD" id="cd02440">
    <property type="entry name" value="AdoMet_MTases"/>
    <property type="match status" value="1"/>
</dbReference>
<reference evidence="2 3" key="1">
    <citation type="submission" date="2013-12" db="EMBL/GenBank/DDBJ databases">
        <authorList>
            <consortium name="DOE Joint Genome Institute"/>
            <person name="Muyzer G."/>
            <person name="Huntemann M."/>
            <person name="Han J."/>
            <person name="Chen A."/>
            <person name="Kyrpides N."/>
            <person name="Mavromatis K."/>
            <person name="Markowitz V."/>
            <person name="Palaniappan K."/>
            <person name="Ivanova N."/>
            <person name="Schaumberg A."/>
            <person name="Pati A."/>
            <person name="Liolios K."/>
            <person name="Nordberg H.P."/>
            <person name="Cantor M.N."/>
            <person name="Hua S.X."/>
            <person name="Woyke T."/>
        </authorList>
    </citation>
    <scope>NUCLEOTIDE SEQUENCE [LARGE SCALE GENOMIC DNA]</scope>
    <source>
        <strain evidence="2 3">ARh 1</strain>
    </source>
</reference>
<dbReference type="Gene3D" id="3.40.50.150">
    <property type="entry name" value="Vaccinia Virus protein VP39"/>
    <property type="match status" value="1"/>
</dbReference>
<dbReference type="Proteomes" id="UP000005289">
    <property type="component" value="Chromosome"/>
</dbReference>
<dbReference type="KEGG" id="tti:THITH_12505"/>
<protein>
    <recommendedName>
        <fullName evidence="1">Methyltransferase type 11 domain-containing protein</fullName>
    </recommendedName>
</protein>
<keyword evidence="3" id="KW-1185">Reference proteome</keyword>
<dbReference type="GO" id="GO:0008757">
    <property type="term" value="F:S-adenosylmethionine-dependent methyltransferase activity"/>
    <property type="evidence" value="ECO:0007669"/>
    <property type="project" value="InterPro"/>
</dbReference>
<dbReference type="InterPro" id="IPR013216">
    <property type="entry name" value="Methyltransf_11"/>
</dbReference>
<name>W0DP40_9GAMM</name>
<dbReference type="Pfam" id="PF08241">
    <property type="entry name" value="Methyltransf_11"/>
    <property type="match status" value="1"/>
</dbReference>
<dbReference type="HOGENOM" id="CLU_1038028_0_0_6"/>
<evidence type="ECO:0000313" key="2">
    <source>
        <dbReference type="EMBL" id="AHF00207.1"/>
    </source>
</evidence>
<dbReference type="STRING" id="713585.THITH_12505"/>
<evidence type="ECO:0000313" key="3">
    <source>
        <dbReference type="Proteomes" id="UP000005289"/>
    </source>
</evidence>
<feature type="domain" description="Methyltransferase type 11" evidence="1">
    <location>
        <begin position="77"/>
        <end position="170"/>
    </location>
</feature>
<evidence type="ECO:0000259" key="1">
    <source>
        <dbReference type="Pfam" id="PF08241"/>
    </source>
</evidence>
<dbReference type="SUPFAM" id="SSF53335">
    <property type="entry name" value="S-adenosyl-L-methionine-dependent methyltransferases"/>
    <property type="match status" value="1"/>
</dbReference>
<proteinExistence type="predicted"/>
<sequence length="268" mass="30782">MGGEMQSSAPVQGGELLRLQGEELLRQRLRDYLVGIGQPEPDRNVDELFNLRGGFVSRFDFFAQRIDDAARDAILISGCAVGSEAIVAREYGFRSVAGTEVEPIYIDIARERLRGNAGFRFDLYDGERLPYPDDAFSMVLSGHIIEHTRSPADYLREHFRILRPGGFFFLEFPTRYHWKELHTNLPSVEYLPRGFRAWMLRFLSSRASPLPERMRHGYRVILETGLQPVSTRWVRSCLRSMGDRPPVVVHRYYPAPGVVRMLIRKPPA</sequence>